<protein>
    <submittedName>
        <fullName evidence="2">Uncharacterized protein</fullName>
    </submittedName>
</protein>
<feature type="compositionally biased region" description="Basic and acidic residues" evidence="1">
    <location>
        <begin position="1"/>
        <end position="51"/>
    </location>
</feature>
<reference evidence="2 3" key="1">
    <citation type="journal article" date="2019" name="Nat. Plants">
        <title>Stout camphor tree genome fills gaps in understanding of flowering plant genome evolution.</title>
        <authorList>
            <person name="Chaw S.M."/>
            <person name="Liu Y.C."/>
            <person name="Wu Y.W."/>
            <person name="Wang H.Y."/>
            <person name="Lin C.I."/>
            <person name="Wu C.S."/>
            <person name="Ke H.M."/>
            <person name="Chang L.Y."/>
            <person name="Hsu C.Y."/>
            <person name="Yang H.T."/>
            <person name="Sudianto E."/>
            <person name="Hsu M.H."/>
            <person name="Wu K.P."/>
            <person name="Wang L.N."/>
            <person name="Leebens-Mack J.H."/>
            <person name="Tsai I.J."/>
        </authorList>
    </citation>
    <scope>NUCLEOTIDE SEQUENCE [LARGE SCALE GENOMIC DNA]</scope>
    <source>
        <strain evidence="3">cv. Chaw 1501</strain>
        <tissue evidence="2">Young leaves</tissue>
    </source>
</reference>
<feature type="compositionally biased region" description="Basic and acidic residues" evidence="1">
    <location>
        <begin position="321"/>
        <end position="331"/>
    </location>
</feature>
<sequence length="331" mass="36714">MERALKEKAIEEEMERASKEKAIEEEMERASKEKATESKEKEEAIKSKAKEGSTSSSSPKSSPPQHFPPEGECVLNEEDKEIPEQDDEVLEQDGEEILNLNGEDAIQQFMDTHYPMLIFPQNIKETIRGYLGILRNISFAGVNDDLVMGVLIYISSLDRDSPYTFKELRLKNIKDSKFCSMKNKIVKVLNENGIKIEDKSIKPIQLLRRYARQFGLTNEGRDRIFTAADNTETLGLSEHPDSIAAALLVLGTETKIPPITMQQVSNATNVNIGTRRRVKKMLHDLHRGSLFPEDGAGAEVAGAEAEVAGAETEVQVGAGAGEKEGAGEEEH</sequence>
<proteinExistence type="predicted"/>
<dbReference type="Proteomes" id="UP000283530">
    <property type="component" value="Unassembled WGS sequence"/>
</dbReference>
<organism evidence="2 3">
    <name type="scientific">Cinnamomum micranthum f. kanehirae</name>
    <dbReference type="NCBI Taxonomy" id="337451"/>
    <lineage>
        <taxon>Eukaryota</taxon>
        <taxon>Viridiplantae</taxon>
        <taxon>Streptophyta</taxon>
        <taxon>Embryophyta</taxon>
        <taxon>Tracheophyta</taxon>
        <taxon>Spermatophyta</taxon>
        <taxon>Magnoliopsida</taxon>
        <taxon>Magnoliidae</taxon>
        <taxon>Laurales</taxon>
        <taxon>Lauraceae</taxon>
        <taxon>Cinnamomum</taxon>
    </lineage>
</organism>
<dbReference type="CDD" id="cd00043">
    <property type="entry name" value="CYCLIN_SF"/>
    <property type="match status" value="1"/>
</dbReference>
<evidence type="ECO:0000313" key="3">
    <source>
        <dbReference type="Proteomes" id="UP000283530"/>
    </source>
</evidence>
<dbReference type="Gene3D" id="1.10.472.10">
    <property type="entry name" value="Cyclin-like"/>
    <property type="match status" value="1"/>
</dbReference>
<accession>A0A3S3N5Z9</accession>
<dbReference type="AlphaFoldDB" id="A0A3S3N5Z9"/>
<dbReference type="EMBL" id="QPKB01000003">
    <property type="protein sequence ID" value="RWR81481.1"/>
    <property type="molecule type" value="Genomic_DNA"/>
</dbReference>
<name>A0A3S3N5Z9_9MAGN</name>
<evidence type="ECO:0000256" key="1">
    <source>
        <dbReference type="SAM" id="MobiDB-lite"/>
    </source>
</evidence>
<feature type="region of interest" description="Disordered" evidence="1">
    <location>
        <begin position="1"/>
        <end position="72"/>
    </location>
</feature>
<evidence type="ECO:0000313" key="2">
    <source>
        <dbReference type="EMBL" id="RWR81481.1"/>
    </source>
</evidence>
<feature type="region of interest" description="Disordered" evidence="1">
    <location>
        <begin position="310"/>
        <end position="331"/>
    </location>
</feature>
<keyword evidence="3" id="KW-1185">Reference proteome</keyword>
<dbReference type="STRING" id="337451.A0A3S3N5Z9"/>
<comment type="caution">
    <text evidence="2">The sequence shown here is derived from an EMBL/GenBank/DDBJ whole genome shotgun (WGS) entry which is preliminary data.</text>
</comment>
<gene>
    <name evidence="2" type="ORF">CKAN_01016700</name>
</gene>